<accession>A0A517QIA3</accession>
<dbReference type="SUPFAM" id="SSF53335">
    <property type="entry name" value="S-adenosyl-L-methionine-dependent methyltransferases"/>
    <property type="match status" value="1"/>
</dbReference>
<dbReference type="OrthoDB" id="272052at2"/>
<dbReference type="InterPro" id="IPR013216">
    <property type="entry name" value="Methyltransf_11"/>
</dbReference>
<feature type="domain" description="Methyltransferase type 11" evidence="1">
    <location>
        <begin position="120"/>
        <end position="167"/>
    </location>
</feature>
<gene>
    <name evidence="2" type="ORF">Mal48_05990</name>
</gene>
<dbReference type="Proteomes" id="UP000315724">
    <property type="component" value="Chromosome"/>
</dbReference>
<dbReference type="Gene3D" id="3.40.50.150">
    <property type="entry name" value="Vaccinia Virus protein VP39"/>
    <property type="match status" value="1"/>
</dbReference>
<protein>
    <recommendedName>
        <fullName evidence="1">Methyltransferase type 11 domain-containing protein</fullName>
    </recommendedName>
</protein>
<name>A0A517QIA3_9PLAN</name>
<keyword evidence="3" id="KW-1185">Reference proteome</keyword>
<dbReference type="Pfam" id="PF08241">
    <property type="entry name" value="Methyltransf_11"/>
    <property type="match status" value="1"/>
</dbReference>
<dbReference type="EMBL" id="CP036267">
    <property type="protein sequence ID" value="QDT31366.1"/>
    <property type="molecule type" value="Genomic_DNA"/>
</dbReference>
<proteinExistence type="predicted"/>
<dbReference type="InterPro" id="IPR029063">
    <property type="entry name" value="SAM-dependent_MTases_sf"/>
</dbReference>
<dbReference type="GO" id="GO:0008757">
    <property type="term" value="F:S-adenosylmethionine-dependent methyltransferase activity"/>
    <property type="evidence" value="ECO:0007669"/>
    <property type="project" value="InterPro"/>
</dbReference>
<evidence type="ECO:0000259" key="1">
    <source>
        <dbReference type="Pfam" id="PF08241"/>
    </source>
</evidence>
<reference evidence="2 3" key="1">
    <citation type="submission" date="2019-02" db="EMBL/GenBank/DDBJ databases">
        <title>Deep-cultivation of Planctomycetes and their phenomic and genomic characterization uncovers novel biology.</title>
        <authorList>
            <person name="Wiegand S."/>
            <person name="Jogler M."/>
            <person name="Boedeker C."/>
            <person name="Pinto D."/>
            <person name="Vollmers J."/>
            <person name="Rivas-Marin E."/>
            <person name="Kohn T."/>
            <person name="Peeters S.H."/>
            <person name="Heuer A."/>
            <person name="Rast P."/>
            <person name="Oberbeckmann S."/>
            <person name="Bunk B."/>
            <person name="Jeske O."/>
            <person name="Meyerdierks A."/>
            <person name="Storesund J.E."/>
            <person name="Kallscheuer N."/>
            <person name="Luecker S."/>
            <person name="Lage O.M."/>
            <person name="Pohl T."/>
            <person name="Merkel B.J."/>
            <person name="Hornburger P."/>
            <person name="Mueller R.-W."/>
            <person name="Bruemmer F."/>
            <person name="Labrenz M."/>
            <person name="Spormann A.M."/>
            <person name="Op den Camp H."/>
            <person name="Overmann J."/>
            <person name="Amann R."/>
            <person name="Jetten M.S.M."/>
            <person name="Mascher T."/>
            <person name="Medema M.H."/>
            <person name="Devos D.P."/>
            <person name="Kaster A.-K."/>
            <person name="Ovreas L."/>
            <person name="Rohde M."/>
            <person name="Galperin M.Y."/>
            <person name="Jogler C."/>
        </authorList>
    </citation>
    <scope>NUCLEOTIDE SEQUENCE [LARGE SCALE GENOMIC DNA]</scope>
    <source>
        <strain evidence="2 3">Mal48</strain>
    </source>
</reference>
<dbReference type="RefSeq" id="WP_145195874.1">
    <property type="nucleotide sequence ID" value="NZ_CP036267.1"/>
</dbReference>
<organism evidence="2 3">
    <name type="scientific">Thalassoglobus polymorphus</name>
    <dbReference type="NCBI Taxonomy" id="2527994"/>
    <lineage>
        <taxon>Bacteria</taxon>
        <taxon>Pseudomonadati</taxon>
        <taxon>Planctomycetota</taxon>
        <taxon>Planctomycetia</taxon>
        <taxon>Planctomycetales</taxon>
        <taxon>Planctomycetaceae</taxon>
        <taxon>Thalassoglobus</taxon>
    </lineage>
</organism>
<sequence length="253" mass="29208">MRQLWAERIKQAVRPGLYRTIYPGREHFTCPICNYRGPFKDKIVSKSPAVTRVDSKCLGCSSVERHRMMHLVFDEVYGNWSADQKSILHIAPEDCLKPQLQSFFGTYHTADLLQTTVDFNEDVQDMSFPDGTYDSVLISRVLTIPPDLEACIREIRRVLKPGGIAIIAEIYFHEESIEYGKFIGERSREIGVDLITMMERHFSRVEKYTSDRYEEEYQLINRMVVDGEPHDDYPELVRVPGVGLMDLVAVCHV</sequence>
<dbReference type="KEGG" id="tpol:Mal48_05990"/>
<dbReference type="AlphaFoldDB" id="A0A517QIA3"/>
<evidence type="ECO:0000313" key="2">
    <source>
        <dbReference type="EMBL" id="QDT31366.1"/>
    </source>
</evidence>
<evidence type="ECO:0000313" key="3">
    <source>
        <dbReference type="Proteomes" id="UP000315724"/>
    </source>
</evidence>